<name>A0A1B6K1I2_9HEMI</name>
<dbReference type="PROSITE" id="PS51031">
    <property type="entry name" value="BESS"/>
    <property type="match status" value="1"/>
</dbReference>
<dbReference type="GO" id="GO:0005634">
    <property type="term" value="C:nucleus"/>
    <property type="evidence" value="ECO:0007669"/>
    <property type="project" value="UniProtKB-SubCell"/>
</dbReference>
<protein>
    <recommendedName>
        <fullName evidence="2">BESS domain-containing protein</fullName>
    </recommendedName>
</protein>
<reference evidence="3" key="1">
    <citation type="submission" date="2015-11" db="EMBL/GenBank/DDBJ databases">
        <title>De novo transcriptome assembly of four potential Pierce s Disease insect vectors from Arizona vineyards.</title>
        <authorList>
            <person name="Tassone E.E."/>
        </authorList>
    </citation>
    <scope>NUCLEOTIDE SEQUENCE</scope>
</reference>
<sequence>FTPNDVGVPELSNCKSLTITDKSNKSQNPTELPENGLIVPNLLSFSNSPNLTVSVYSSGQQLVHLNTSLLPNQMNSLKVQTNLEKVFQKNLIQILQKPDSMSSITRNNRNNVQTQTFNSRNIKQVVQQVNQQKSPTNCGIWLRSNKKSEEKNTSQIQLFSSEDKTLSSSHCVSISEKHTASTISCTLSQSQSVSLTSNLSSDLQTLGGTTINNTMKPLTNDQIANCDLEHKLGHVCFRKKNKDLEEILDGTPPFIQEVFKCDNIRDGFNNADLVFVLSLLPDIEEMTDAQKRTFQVMVIESLKSVFGETQ</sequence>
<dbReference type="AlphaFoldDB" id="A0A1B6K1I2"/>
<feature type="non-terminal residue" evidence="3">
    <location>
        <position position="1"/>
    </location>
</feature>
<dbReference type="EMBL" id="GECU01002402">
    <property type="protein sequence ID" value="JAT05305.1"/>
    <property type="molecule type" value="Transcribed_RNA"/>
</dbReference>
<feature type="domain" description="BESS" evidence="2">
    <location>
        <begin position="269"/>
        <end position="308"/>
    </location>
</feature>
<evidence type="ECO:0000313" key="3">
    <source>
        <dbReference type="EMBL" id="JAT05305.1"/>
    </source>
</evidence>
<evidence type="ECO:0000259" key="2">
    <source>
        <dbReference type="PROSITE" id="PS51031"/>
    </source>
</evidence>
<organism evidence="3">
    <name type="scientific">Homalodisca liturata</name>
    <dbReference type="NCBI Taxonomy" id="320908"/>
    <lineage>
        <taxon>Eukaryota</taxon>
        <taxon>Metazoa</taxon>
        <taxon>Ecdysozoa</taxon>
        <taxon>Arthropoda</taxon>
        <taxon>Hexapoda</taxon>
        <taxon>Insecta</taxon>
        <taxon>Pterygota</taxon>
        <taxon>Neoptera</taxon>
        <taxon>Paraneoptera</taxon>
        <taxon>Hemiptera</taxon>
        <taxon>Auchenorrhyncha</taxon>
        <taxon>Membracoidea</taxon>
        <taxon>Cicadellidae</taxon>
        <taxon>Cicadellinae</taxon>
        <taxon>Proconiini</taxon>
        <taxon>Homalodisca</taxon>
    </lineage>
</organism>
<accession>A0A1B6K1I2</accession>
<dbReference type="InterPro" id="IPR004210">
    <property type="entry name" value="BESS_motif"/>
</dbReference>
<proteinExistence type="predicted"/>
<comment type="subcellular location">
    <subcellularLocation>
        <location evidence="1">Nucleus</location>
    </subcellularLocation>
</comment>
<gene>
    <name evidence="3" type="ORF">g.8408</name>
</gene>
<dbReference type="GO" id="GO:0003677">
    <property type="term" value="F:DNA binding"/>
    <property type="evidence" value="ECO:0007669"/>
    <property type="project" value="InterPro"/>
</dbReference>
<evidence type="ECO:0000256" key="1">
    <source>
        <dbReference type="PROSITE-ProRule" id="PRU00371"/>
    </source>
</evidence>
<keyword evidence="1" id="KW-0539">Nucleus</keyword>